<dbReference type="Proteomes" id="UP001197827">
    <property type="component" value="Unassembled WGS sequence"/>
</dbReference>
<dbReference type="Proteomes" id="UP001204814">
    <property type="component" value="Unassembled WGS sequence"/>
</dbReference>
<keyword evidence="5 10" id="KW-0812">Transmembrane</keyword>
<dbReference type="EMBL" id="JANGBO010000005">
    <property type="protein sequence ID" value="MCQ5061604.1"/>
    <property type="molecule type" value="Genomic_DNA"/>
</dbReference>
<dbReference type="GO" id="GO:0005886">
    <property type="term" value="C:plasma membrane"/>
    <property type="evidence" value="ECO:0007669"/>
    <property type="project" value="UniProtKB-SubCell"/>
</dbReference>
<comment type="subcellular location">
    <subcellularLocation>
        <location evidence="1 10">Cell membrane</location>
        <topology evidence="1 10">Multi-pass membrane protein</topology>
    </subcellularLocation>
</comment>
<evidence type="ECO:0000256" key="3">
    <source>
        <dbReference type="ARBA" id="ARBA00022448"/>
    </source>
</evidence>
<reference evidence="11" key="2">
    <citation type="submission" date="2021-10" db="EMBL/GenBank/DDBJ databases">
        <title>Collection of gut derived symbiotic bacterial strains cultured from healthy donors.</title>
        <authorList>
            <person name="Lin H."/>
            <person name="Littmann E."/>
            <person name="Kohout C."/>
            <person name="Pamer E.G."/>
        </authorList>
    </citation>
    <scope>NUCLEOTIDE SEQUENCE</scope>
    <source>
        <strain evidence="11">DFI.5.2</strain>
    </source>
</reference>
<dbReference type="PRINTS" id="PR01264">
    <property type="entry name" value="MECHCHANNEL"/>
</dbReference>
<evidence type="ECO:0000313" key="12">
    <source>
        <dbReference type="EMBL" id="MCQ5061604.1"/>
    </source>
</evidence>
<evidence type="ECO:0000256" key="1">
    <source>
        <dbReference type="ARBA" id="ARBA00004651"/>
    </source>
</evidence>
<dbReference type="SUPFAM" id="SSF81330">
    <property type="entry name" value="Gated mechanosensitive channel"/>
    <property type="match status" value="1"/>
</dbReference>
<feature type="transmembrane region" description="Helical" evidence="10">
    <location>
        <begin position="12"/>
        <end position="35"/>
    </location>
</feature>
<evidence type="ECO:0000256" key="5">
    <source>
        <dbReference type="ARBA" id="ARBA00022692"/>
    </source>
</evidence>
<evidence type="ECO:0000256" key="6">
    <source>
        <dbReference type="ARBA" id="ARBA00022989"/>
    </source>
</evidence>
<dbReference type="EMBL" id="JAJDKQ010000009">
    <property type="protein sequence ID" value="MCB8561582.1"/>
    <property type="molecule type" value="Genomic_DNA"/>
</dbReference>
<keyword evidence="14" id="KW-1185">Reference proteome</keyword>
<comment type="function">
    <text evidence="10">Channel that opens in response to stretch forces in the membrane lipid bilayer. May participate in the regulation of osmotic pressure changes within the cell.</text>
</comment>
<sequence length="147" mass="16041">MLKEFKEFALKGNMIDLAVGVIIGGAFNSLVTSLVENIIMPILSLVTGKIDFSNLFIALDGNTYKTLAAAQAAGASTVNYGLFITGLLNFIIMAFVIFMIVKAMNKLRSKTEKPVEEKPTKKICPYCQSEISIKASRCPHCTSQLEN</sequence>
<dbReference type="PANTHER" id="PTHR30266:SF2">
    <property type="entry name" value="LARGE-CONDUCTANCE MECHANOSENSITIVE CHANNEL"/>
    <property type="match status" value="1"/>
</dbReference>
<dbReference type="Proteomes" id="UP000240974">
    <property type="component" value="Unassembled WGS sequence"/>
</dbReference>
<dbReference type="PANTHER" id="PTHR30266">
    <property type="entry name" value="MECHANOSENSITIVE CHANNEL MSCL"/>
    <property type="match status" value="1"/>
</dbReference>
<dbReference type="GO" id="GO:0008381">
    <property type="term" value="F:mechanosensitive monoatomic ion channel activity"/>
    <property type="evidence" value="ECO:0007669"/>
    <property type="project" value="UniProtKB-UniRule"/>
</dbReference>
<keyword evidence="4 10" id="KW-1003">Cell membrane</keyword>
<name>A0A2T3FPL7_9FIRM</name>
<evidence type="ECO:0000256" key="8">
    <source>
        <dbReference type="ARBA" id="ARBA00023136"/>
    </source>
</evidence>
<dbReference type="NCBIfam" id="NF010557">
    <property type="entry name" value="PRK13952.1"/>
    <property type="match status" value="1"/>
</dbReference>
<gene>
    <name evidence="10 11" type="primary">mscL</name>
    <name evidence="13" type="ORF">C7U54_12275</name>
    <name evidence="11" type="ORF">LJD74_06110</name>
    <name evidence="12" type="ORF">NE542_07125</name>
</gene>
<dbReference type="AlphaFoldDB" id="A0A2T3FPL7"/>
<comment type="subunit">
    <text evidence="10">Homopentamer.</text>
</comment>
<dbReference type="Pfam" id="PF01741">
    <property type="entry name" value="MscL"/>
    <property type="match status" value="1"/>
</dbReference>
<reference evidence="12" key="3">
    <citation type="submission" date="2022-06" db="EMBL/GenBank/DDBJ databases">
        <title>Isolation of gut microbiota from human fecal samples.</title>
        <authorList>
            <person name="Pamer E.G."/>
            <person name="Barat B."/>
            <person name="Waligurski E."/>
            <person name="Medina S."/>
            <person name="Paddock L."/>
            <person name="Mostad J."/>
        </authorList>
    </citation>
    <scope>NUCLEOTIDE SEQUENCE</scope>
    <source>
        <strain evidence="12">DFI.6.24</strain>
    </source>
</reference>
<evidence type="ECO:0000256" key="10">
    <source>
        <dbReference type="HAMAP-Rule" id="MF_00115"/>
    </source>
</evidence>
<evidence type="ECO:0000313" key="13">
    <source>
        <dbReference type="EMBL" id="PST37201.1"/>
    </source>
</evidence>
<dbReference type="PROSITE" id="PS01327">
    <property type="entry name" value="MSCL"/>
    <property type="match status" value="1"/>
</dbReference>
<organism evidence="13 14">
    <name type="scientific">Faecalibacillus intestinalis</name>
    <dbReference type="NCBI Taxonomy" id="1982626"/>
    <lineage>
        <taxon>Bacteria</taxon>
        <taxon>Bacillati</taxon>
        <taxon>Bacillota</taxon>
        <taxon>Erysipelotrichia</taxon>
        <taxon>Erysipelotrichales</taxon>
        <taxon>Coprobacillaceae</taxon>
        <taxon>Faecalibacillus</taxon>
    </lineage>
</organism>
<keyword evidence="6 10" id="KW-1133">Transmembrane helix</keyword>
<dbReference type="InterPro" id="IPR037673">
    <property type="entry name" value="MSC/AndL"/>
</dbReference>
<proteinExistence type="inferred from homology"/>
<evidence type="ECO:0000313" key="14">
    <source>
        <dbReference type="Proteomes" id="UP000240974"/>
    </source>
</evidence>
<dbReference type="HAMAP" id="MF_00115">
    <property type="entry name" value="MscL"/>
    <property type="match status" value="1"/>
</dbReference>
<keyword evidence="9 10" id="KW-0407">Ion channel</keyword>
<evidence type="ECO:0000256" key="4">
    <source>
        <dbReference type="ARBA" id="ARBA00022475"/>
    </source>
</evidence>
<evidence type="ECO:0000256" key="9">
    <source>
        <dbReference type="ARBA" id="ARBA00023303"/>
    </source>
</evidence>
<evidence type="ECO:0000256" key="2">
    <source>
        <dbReference type="ARBA" id="ARBA00007254"/>
    </source>
</evidence>
<evidence type="ECO:0000256" key="7">
    <source>
        <dbReference type="ARBA" id="ARBA00023065"/>
    </source>
</evidence>
<evidence type="ECO:0000313" key="11">
    <source>
        <dbReference type="EMBL" id="MCB8561582.1"/>
    </source>
</evidence>
<comment type="similarity">
    <text evidence="2 10">Belongs to the MscL family.</text>
</comment>
<keyword evidence="7 10" id="KW-0406">Ion transport</keyword>
<reference evidence="13 14" key="1">
    <citation type="journal article" date="2019" name="Int. J. Syst. Evol. Microbiol.">
        <title>Faecalibacillus intestinalis gen. nov., sp. nov. and Faecalibacillus faecis sp. nov., isolated from human faeces.</title>
        <authorList>
            <person name="Seo B."/>
            <person name="Jeon K."/>
            <person name="Baek I."/>
            <person name="Lee Y.M."/>
            <person name="Baek K."/>
            <person name="Ko G."/>
        </authorList>
    </citation>
    <scope>NUCLEOTIDE SEQUENCE [LARGE SCALE GENOMIC DNA]</scope>
    <source>
        <strain evidence="13 14">SNUG30099</strain>
    </source>
</reference>
<dbReference type="InterPro" id="IPR036019">
    <property type="entry name" value="MscL_channel"/>
</dbReference>
<accession>A0A2T3FPL7</accession>
<protein>
    <recommendedName>
        <fullName evidence="10">Large-conductance mechanosensitive channel</fullName>
    </recommendedName>
</protein>
<keyword evidence="3 10" id="KW-0813">Transport</keyword>
<feature type="transmembrane region" description="Helical" evidence="10">
    <location>
        <begin position="80"/>
        <end position="101"/>
    </location>
</feature>
<comment type="caution">
    <text evidence="13">The sequence shown here is derived from an EMBL/GenBank/DDBJ whole genome shotgun (WGS) entry which is preliminary data.</text>
</comment>
<dbReference type="InterPro" id="IPR001185">
    <property type="entry name" value="MS_channel"/>
</dbReference>
<dbReference type="InterPro" id="IPR019823">
    <property type="entry name" value="Mechanosensitive_channel_CS"/>
</dbReference>
<dbReference type="Gene3D" id="1.10.1200.120">
    <property type="entry name" value="Large-conductance mechanosensitive channel, MscL, domain 1"/>
    <property type="match status" value="1"/>
</dbReference>
<keyword evidence="8 10" id="KW-0472">Membrane</keyword>
<dbReference type="RefSeq" id="WP_022002309.1">
    <property type="nucleotide sequence ID" value="NZ_DAWBZG010000388.1"/>
</dbReference>
<dbReference type="NCBIfam" id="TIGR00220">
    <property type="entry name" value="mscL"/>
    <property type="match status" value="1"/>
</dbReference>
<dbReference type="EMBL" id="PYLQ01000023">
    <property type="protein sequence ID" value="PST37201.1"/>
    <property type="molecule type" value="Genomic_DNA"/>
</dbReference>